<keyword evidence="4" id="KW-0731">Sigma factor</keyword>
<dbReference type="GO" id="GO:0003677">
    <property type="term" value="F:DNA binding"/>
    <property type="evidence" value="ECO:0007669"/>
    <property type="project" value="UniProtKB-KW"/>
</dbReference>
<dbReference type="GO" id="GO:0006352">
    <property type="term" value="P:DNA-templated transcription initiation"/>
    <property type="evidence" value="ECO:0007669"/>
    <property type="project" value="InterPro"/>
</dbReference>
<name>K0UY44_MYCVA</name>
<evidence type="ECO:0000256" key="4">
    <source>
        <dbReference type="ARBA" id="ARBA00023082"/>
    </source>
</evidence>
<comment type="caution">
    <text evidence="9">The sequence shown here is derived from an EMBL/GenBank/DDBJ whole genome shotgun (WGS) entry which is preliminary data.</text>
</comment>
<dbReference type="InterPro" id="IPR014284">
    <property type="entry name" value="RNA_pol_sigma-70_dom"/>
</dbReference>
<keyword evidence="5" id="KW-0238">DNA-binding</keyword>
<keyword evidence="10" id="KW-1185">Reference proteome</keyword>
<dbReference type="GO" id="GO:0016987">
    <property type="term" value="F:sigma factor activity"/>
    <property type="evidence" value="ECO:0007669"/>
    <property type="project" value="UniProtKB-KW"/>
</dbReference>
<feature type="domain" description="RNA polymerase sigma factor 70 region 4 type 2" evidence="8">
    <location>
        <begin position="105"/>
        <end position="157"/>
    </location>
</feature>
<comment type="similarity">
    <text evidence="1">Belongs to the sigma-70 factor family. ECF subfamily.</text>
</comment>
<dbReference type="InterPro" id="IPR032710">
    <property type="entry name" value="NTF2-like_dom_sf"/>
</dbReference>
<dbReference type="InterPro" id="IPR052704">
    <property type="entry name" value="ECF_Sigma-70_Domain"/>
</dbReference>
<dbReference type="Pfam" id="PF04542">
    <property type="entry name" value="Sigma70_r2"/>
    <property type="match status" value="1"/>
</dbReference>
<evidence type="ECO:0000256" key="1">
    <source>
        <dbReference type="ARBA" id="ARBA00010641"/>
    </source>
</evidence>
<proteinExistence type="inferred from homology"/>
<evidence type="ECO:0000256" key="3">
    <source>
        <dbReference type="ARBA" id="ARBA00023015"/>
    </source>
</evidence>
<dbReference type="SUPFAM" id="SSF88659">
    <property type="entry name" value="Sigma3 and sigma4 domains of RNA polymerase sigma factors"/>
    <property type="match status" value="1"/>
</dbReference>
<gene>
    <name evidence="9" type="ORF">MVAC_03936</name>
</gene>
<dbReference type="Pfam" id="PF08281">
    <property type="entry name" value="Sigma70_r4_2"/>
    <property type="match status" value="1"/>
</dbReference>
<sequence>MPAFPLFEQERPRLLSLAYRLLGSVHDAEDAVQTAWVRIATTSGPHIGTEISNVPAYLTRVVTNVCLDQMRERQRRGRLTERAEPAGTETWAADEEFLRREEVGRALMVLLTRLTPAQRAAYVLHDLFAVPFEDIAGILDGTPAGAKKHASRARARLRPDVTAADVPGDAADREVVEAFLRAAAGGDMLRMISLMAPECVRVADPELLPAGTPATVSGSTAVARETRLFAERIRCRVPIWRNGELVDLIAPGGHPLAAIEIRVRGGLVECVSISAVRDGDVLAAANQLSTKWDL</sequence>
<comment type="subunit">
    <text evidence="2">Interacts transiently with the RNA polymerase catalytic core formed by RpoA, RpoB, RpoC and RpoZ (2 alpha, 1 beta, 1 beta' and 1 omega subunit) to form the RNA polymerase holoenzyme that can initiate transcription.</text>
</comment>
<dbReference type="NCBIfam" id="TIGR02937">
    <property type="entry name" value="sigma70-ECF"/>
    <property type="match status" value="1"/>
</dbReference>
<dbReference type="InterPro" id="IPR013249">
    <property type="entry name" value="RNA_pol_sigma70_r4_t2"/>
</dbReference>
<evidence type="ECO:0000256" key="2">
    <source>
        <dbReference type="ARBA" id="ARBA00011344"/>
    </source>
</evidence>
<dbReference type="AlphaFoldDB" id="K0UY44"/>
<dbReference type="InterPro" id="IPR013324">
    <property type="entry name" value="RNA_pol_sigma_r3/r4-like"/>
</dbReference>
<protein>
    <submittedName>
        <fullName evidence="9">ECF subfamily RNA polymerase sigma-24 factor</fullName>
    </submittedName>
</protein>
<dbReference type="Proteomes" id="UP000006072">
    <property type="component" value="Unassembled WGS sequence"/>
</dbReference>
<dbReference type="eggNOG" id="COG1595">
    <property type="taxonomic scope" value="Bacteria"/>
</dbReference>
<evidence type="ECO:0000256" key="5">
    <source>
        <dbReference type="ARBA" id="ARBA00023125"/>
    </source>
</evidence>
<evidence type="ECO:0000259" key="7">
    <source>
        <dbReference type="Pfam" id="PF04542"/>
    </source>
</evidence>
<dbReference type="EMBL" id="ALQA01000005">
    <property type="protein sequence ID" value="EJZ12057.1"/>
    <property type="molecule type" value="Genomic_DNA"/>
</dbReference>
<dbReference type="PATRIC" id="fig|1194972.3.peg.795"/>
<dbReference type="SUPFAM" id="SSF54427">
    <property type="entry name" value="NTF2-like"/>
    <property type="match status" value="1"/>
</dbReference>
<dbReference type="PANTHER" id="PTHR30173">
    <property type="entry name" value="SIGMA 19 FACTOR"/>
    <property type="match status" value="1"/>
</dbReference>
<dbReference type="PANTHER" id="PTHR30173:SF43">
    <property type="entry name" value="ECF RNA POLYMERASE SIGMA FACTOR SIGI-RELATED"/>
    <property type="match status" value="1"/>
</dbReference>
<accession>K0UY44</accession>
<dbReference type="InterPro" id="IPR036388">
    <property type="entry name" value="WH-like_DNA-bd_sf"/>
</dbReference>
<evidence type="ECO:0000259" key="8">
    <source>
        <dbReference type="Pfam" id="PF08281"/>
    </source>
</evidence>
<dbReference type="InterPro" id="IPR007627">
    <property type="entry name" value="RNA_pol_sigma70_r2"/>
</dbReference>
<dbReference type="HOGENOM" id="CLU_047691_22_1_11"/>
<keyword evidence="3" id="KW-0805">Transcription regulation</keyword>
<dbReference type="SUPFAM" id="SSF88946">
    <property type="entry name" value="Sigma2 domain of RNA polymerase sigma factors"/>
    <property type="match status" value="1"/>
</dbReference>
<organism evidence="9 10">
    <name type="scientific">Mycolicibacterium vaccae ATCC 25954</name>
    <dbReference type="NCBI Taxonomy" id="1194972"/>
    <lineage>
        <taxon>Bacteria</taxon>
        <taxon>Bacillati</taxon>
        <taxon>Actinomycetota</taxon>
        <taxon>Actinomycetes</taxon>
        <taxon>Mycobacteriales</taxon>
        <taxon>Mycobacteriaceae</taxon>
        <taxon>Mycolicibacterium</taxon>
    </lineage>
</organism>
<feature type="domain" description="RNA polymerase sigma-70 region 2" evidence="7">
    <location>
        <begin position="6"/>
        <end position="76"/>
    </location>
</feature>
<dbReference type="RefSeq" id="WP_003929980.1">
    <property type="nucleotide sequence ID" value="NZ_JH814688.1"/>
</dbReference>
<dbReference type="Gene3D" id="1.10.10.10">
    <property type="entry name" value="Winged helix-like DNA-binding domain superfamily/Winged helix DNA-binding domain"/>
    <property type="match status" value="1"/>
</dbReference>
<dbReference type="Gene3D" id="1.10.1740.10">
    <property type="match status" value="1"/>
</dbReference>
<evidence type="ECO:0000313" key="10">
    <source>
        <dbReference type="Proteomes" id="UP000006072"/>
    </source>
</evidence>
<keyword evidence="6" id="KW-0804">Transcription</keyword>
<evidence type="ECO:0000313" key="9">
    <source>
        <dbReference type="EMBL" id="EJZ12057.1"/>
    </source>
</evidence>
<dbReference type="InterPro" id="IPR013325">
    <property type="entry name" value="RNA_pol_sigma_r2"/>
</dbReference>
<reference evidence="9 10" key="1">
    <citation type="journal article" date="2012" name="J. Bacteriol.">
        <title>Complete Genome Sequence of Mycobacterium vaccae Type Strain ATCC 25954.</title>
        <authorList>
            <person name="Ho Y.S."/>
            <person name="Adroub S.A."/>
            <person name="Abadi M."/>
            <person name="Al Alwan B."/>
            <person name="Alkhateeb R."/>
            <person name="Gao G."/>
            <person name="Ragab A."/>
            <person name="Ali S."/>
            <person name="van Soolingen D."/>
            <person name="Bitter W."/>
            <person name="Pain A."/>
            <person name="Abdallah A.M."/>
        </authorList>
    </citation>
    <scope>NUCLEOTIDE SEQUENCE [LARGE SCALE GENOMIC DNA]</scope>
    <source>
        <strain evidence="9 10">ATCC 25954</strain>
    </source>
</reference>
<evidence type="ECO:0000256" key="6">
    <source>
        <dbReference type="ARBA" id="ARBA00023163"/>
    </source>
</evidence>
<dbReference type="Gene3D" id="3.10.450.50">
    <property type="match status" value="1"/>
</dbReference>